<dbReference type="GO" id="GO:0016887">
    <property type="term" value="F:ATP hydrolysis activity"/>
    <property type="evidence" value="ECO:0007669"/>
    <property type="project" value="InterPro"/>
</dbReference>
<feature type="domain" description="ATPase dynein-related AAA" evidence="2">
    <location>
        <begin position="488"/>
        <end position="578"/>
    </location>
</feature>
<feature type="compositionally biased region" description="Basic and acidic residues" evidence="1">
    <location>
        <begin position="1083"/>
        <end position="1092"/>
    </location>
</feature>
<dbReference type="InterPro" id="IPR039891">
    <property type="entry name" value="VWA8"/>
</dbReference>
<dbReference type="SUPFAM" id="SSF52540">
    <property type="entry name" value="P-loop containing nucleoside triphosphate hydrolases"/>
    <property type="match status" value="2"/>
</dbReference>
<dbReference type="PANTHER" id="PTHR21610">
    <property type="entry name" value="VON WILLEBRAND FACTOR A DOMAIN-CONTAINING PROTEIN 8"/>
    <property type="match status" value="1"/>
</dbReference>
<dbReference type="InterPro" id="IPR036465">
    <property type="entry name" value="vWFA_dom_sf"/>
</dbReference>
<evidence type="ECO:0000313" key="4">
    <source>
        <dbReference type="Proteomes" id="UP001219933"/>
    </source>
</evidence>
<dbReference type="InterPro" id="IPR011704">
    <property type="entry name" value="ATPase_dyneun-rel_AAA"/>
</dbReference>
<dbReference type="Gene3D" id="3.40.50.300">
    <property type="entry name" value="P-loop containing nucleotide triphosphate hydrolases"/>
    <property type="match status" value="2"/>
</dbReference>
<name>A0AAF0EV67_9BASI</name>
<gene>
    <name evidence="3" type="ORF">MCUN1_000330</name>
</gene>
<feature type="domain" description="ATPase dynein-related AAA" evidence="2">
    <location>
        <begin position="99"/>
        <end position="243"/>
    </location>
</feature>
<keyword evidence="4" id="KW-1185">Reference proteome</keyword>
<dbReference type="GO" id="GO:0005524">
    <property type="term" value="F:ATP binding"/>
    <property type="evidence" value="ECO:0007669"/>
    <property type="project" value="InterPro"/>
</dbReference>
<feature type="compositionally biased region" description="Basic and acidic residues" evidence="1">
    <location>
        <begin position="1101"/>
        <end position="1112"/>
    </location>
</feature>
<dbReference type="Pfam" id="PF07728">
    <property type="entry name" value="AAA_5"/>
    <property type="match status" value="3"/>
</dbReference>
<dbReference type="GO" id="GO:0005737">
    <property type="term" value="C:cytoplasm"/>
    <property type="evidence" value="ECO:0007669"/>
    <property type="project" value="TreeGrafter"/>
</dbReference>
<dbReference type="EMBL" id="CP119877">
    <property type="protein sequence ID" value="WFD33517.1"/>
    <property type="molecule type" value="Genomic_DNA"/>
</dbReference>
<dbReference type="PANTHER" id="PTHR21610:SF9">
    <property type="entry name" value="VON WILLEBRAND FACTOR A DOMAIN-CONTAINING PROTEIN 8"/>
    <property type="match status" value="1"/>
</dbReference>
<sequence>MAIRAFLRMAPSMRTRALARADALVRHMSTSAVHSTRQDAVGSLNLGPHVSIPVHATDAPDRVPPARLHLDLSDPLVLEHLEFLGKKWQLGQDVFFSAPPGPYARRLFQTFAALIQVPVEYVAMHRDIGEAELIQSRNLDAGGSLRYDDGPVVRAMKHGRILVIEGIERAERGVMPILNNILENREHNLPDGTQLVPSSRAQDADAGHAQFIPVHPDFRVFCVGLPVPPYRGHPLDPPFRSRFQSRWVEGSVWDAPQASPLARRWGEWAALLRAHSRLAQGTATLPQGTQLPHLPDTALPMLTAIAGAFPAVAELAAPRAPASSAATPAPQTAQTTGPAPLAAARSTLAMLATAYPALLDLTADKARVLDELLVRAGLDAGVGESCADPHAAGAGLAGYRIVSITRRDASTASLVFEHVTTSGRVELTAPCGPLGLREVPALGSTHGAFIATPRLLAVLSHMLQMHALGYDLCVVPGLGETTHASSSRSTAISLFAQVLGYQLETVWLWKDMSGNELVMRRATTVDGATVWEPAPLTQGALDGTLVHLAGVDVLGATLGSLSRLTQDRELELWGGARLSLGAVAGSEPGSHASVASGGLTSLARRFRLVASAPTATKWLSEDVAAMFATVTSPPMDAQEERHLVLARSGCAPERLEPVFEFAKRYRAACADPGVGLHKARRLGTRQLIRVATRMARFARTDVHAVLWRGQLVDFLPRTVREIVASLLRDCGIVPHGTDGAVQYIPPLELSAPRVDGAELVFYDAKERELFRVPRYDWRSADPAGASLVPNAAGSFFHNPQQSAMLLTFVQDLVVLGEHMLLMGAQGTGKNKLIDQTLELLDRPREYIQLSRDSTVGELLQRMYLEDGQLRYAESPLVRAVRLGRVLVVDEVDKCSPAVSAVFKSLAERGELSLPDGRRVRPHGSAGADHDVIVHPDFRLVLLANRPGWPFLGNSFTEVIGDGFSPYAVANPDVRSELALLRKVAPKVRDSLLYSLVMAFHDLRAAFEKDEINHPYSLRELLHLARHLNAFPDEPLGDVLLNVLAFDLHKPEALRVVLDTLERRGLVVGDVSIEALQERAAKKEREQSLRVEYKPLGSTSLDKPKEGKDDPNNDPHVGGNTWRGGTGGRDTAGLGGRGGFERLYKGHKIHQIPDELKRDVPEHIAEQAREMARQALAEKLKSERIDPDELQQLLVLKKRVAAQVTHLASVLESLTANEHERTWFSRQQEGQLDERRLGEGLTGERAIFKRRAEAPPEIGAPQLKPKRIRIVLDASASMYHMQFDGRLARELETALMVLEAFARVDPDRFAFDMVAHCGDTIKIPLVRLTHQPKTDGDRFRILRDVLAYTRFCMSGDYTLECIEESIKDVRETEDADDYFVIALSDANLARYNITSDDLGRVLRADERVKTAVIFIDKGPEAVHAAHDLPGRAFVAQETKDIPRILSDILTSMLDRN</sequence>
<organism evidence="3 4">
    <name type="scientific">Malassezia cuniculi</name>
    <dbReference type="NCBI Taxonomy" id="948313"/>
    <lineage>
        <taxon>Eukaryota</taxon>
        <taxon>Fungi</taxon>
        <taxon>Dikarya</taxon>
        <taxon>Basidiomycota</taxon>
        <taxon>Ustilaginomycotina</taxon>
        <taxon>Malasseziomycetes</taxon>
        <taxon>Malasseziales</taxon>
        <taxon>Malasseziaceae</taxon>
        <taxon>Malassezia</taxon>
    </lineage>
</organism>
<dbReference type="SUPFAM" id="SSF53300">
    <property type="entry name" value="vWA-like"/>
    <property type="match status" value="1"/>
</dbReference>
<reference evidence="3" key="1">
    <citation type="submission" date="2023-03" db="EMBL/GenBank/DDBJ databases">
        <title>Mating type loci evolution in Malassezia.</title>
        <authorList>
            <person name="Coelho M.A."/>
        </authorList>
    </citation>
    <scope>NUCLEOTIDE SEQUENCE</scope>
    <source>
        <strain evidence="3">CBS 11721</strain>
    </source>
</reference>
<feature type="domain" description="ATPase dynein-related AAA" evidence="2">
    <location>
        <begin position="818"/>
        <end position="952"/>
    </location>
</feature>
<feature type="region of interest" description="Disordered" evidence="1">
    <location>
        <begin position="1083"/>
        <end position="1135"/>
    </location>
</feature>
<dbReference type="InterPro" id="IPR027417">
    <property type="entry name" value="P-loop_NTPase"/>
</dbReference>
<evidence type="ECO:0000259" key="2">
    <source>
        <dbReference type="Pfam" id="PF07728"/>
    </source>
</evidence>
<protein>
    <recommendedName>
        <fullName evidence="2">ATPase dynein-related AAA domain-containing protein</fullName>
    </recommendedName>
</protein>
<evidence type="ECO:0000256" key="1">
    <source>
        <dbReference type="SAM" id="MobiDB-lite"/>
    </source>
</evidence>
<dbReference type="Proteomes" id="UP001219933">
    <property type="component" value="Chromosome 1"/>
</dbReference>
<proteinExistence type="predicted"/>
<accession>A0AAF0EV67</accession>
<evidence type="ECO:0000313" key="3">
    <source>
        <dbReference type="EMBL" id="WFD33517.1"/>
    </source>
</evidence>
<feature type="compositionally biased region" description="Gly residues" evidence="1">
    <location>
        <begin position="1120"/>
        <end position="1135"/>
    </location>
</feature>